<protein>
    <submittedName>
        <fullName evidence="7">Oligopeptidase B</fullName>
    </submittedName>
</protein>
<dbReference type="PANTHER" id="PTHR11757:SF19">
    <property type="entry name" value="PROLYL ENDOPEPTIDASE-LIKE"/>
    <property type="match status" value="1"/>
</dbReference>
<dbReference type="SUPFAM" id="SSF53474">
    <property type="entry name" value="alpha/beta-Hydrolases"/>
    <property type="match status" value="1"/>
</dbReference>
<dbReference type="InterPro" id="IPR001375">
    <property type="entry name" value="Peptidase_S9_cat"/>
</dbReference>
<dbReference type="PANTHER" id="PTHR11757">
    <property type="entry name" value="PROTEASE FAMILY S9A OLIGOPEPTIDASE"/>
    <property type="match status" value="1"/>
</dbReference>
<dbReference type="PRINTS" id="PR00862">
    <property type="entry name" value="PROLIGOPTASE"/>
</dbReference>
<dbReference type="Gene3D" id="3.40.50.1820">
    <property type="entry name" value="alpha/beta hydrolase"/>
    <property type="match status" value="1"/>
</dbReference>
<organism evidence="7 8">
    <name type="scientific">Conyzicola nivalis</name>
    <dbReference type="NCBI Taxonomy" id="1477021"/>
    <lineage>
        <taxon>Bacteria</taxon>
        <taxon>Bacillati</taxon>
        <taxon>Actinomycetota</taxon>
        <taxon>Actinomycetes</taxon>
        <taxon>Micrococcales</taxon>
        <taxon>Microbacteriaceae</taxon>
        <taxon>Conyzicola</taxon>
    </lineage>
</organism>
<dbReference type="Gene3D" id="2.130.10.120">
    <property type="entry name" value="Prolyl oligopeptidase, N-terminal domain"/>
    <property type="match status" value="1"/>
</dbReference>
<dbReference type="GO" id="GO:0006508">
    <property type="term" value="P:proteolysis"/>
    <property type="evidence" value="ECO:0007669"/>
    <property type="project" value="UniProtKB-KW"/>
</dbReference>
<dbReference type="InterPro" id="IPR023302">
    <property type="entry name" value="Pept_S9A_N"/>
</dbReference>
<dbReference type="AlphaFoldDB" id="A0A916SDC2"/>
<accession>A0A916SDC2</accession>
<feature type="domain" description="Peptidase S9 prolyl oligopeptidase catalytic" evidence="5">
    <location>
        <begin position="484"/>
        <end position="693"/>
    </location>
</feature>
<evidence type="ECO:0000256" key="3">
    <source>
        <dbReference type="ARBA" id="ARBA00022801"/>
    </source>
</evidence>
<dbReference type="InterPro" id="IPR002470">
    <property type="entry name" value="Peptidase_S9A"/>
</dbReference>
<evidence type="ECO:0000256" key="4">
    <source>
        <dbReference type="ARBA" id="ARBA00022825"/>
    </source>
</evidence>
<proteinExistence type="inferred from homology"/>
<evidence type="ECO:0000259" key="5">
    <source>
        <dbReference type="Pfam" id="PF00326"/>
    </source>
</evidence>
<dbReference type="Proteomes" id="UP000606922">
    <property type="component" value="Unassembled WGS sequence"/>
</dbReference>
<reference evidence="7" key="1">
    <citation type="journal article" date="2014" name="Int. J. Syst. Evol. Microbiol.">
        <title>Complete genome sequence of Corynebacterium casei LMG S-19264T (=DSM 44701T), isolated from a smear-ripened cheese.</title>
        <authorList>
            <consortium name="US DOE Joint Genome Institute (JGI-PGF)"/>
            <person name="Walter F."/>
            <person name="Albersmeier A."/>
            <person name="Kalinowski J."/>
            <person name="Ruckert C."/>
        </authorList>
    </citation>
    <scope>NUCLEOTIDE SEQUENCE</scope>
    <source>
        <strain evidence="7">CGMCC 1.12813</strain>
    </source>
</reference>
<gene>
    <name evidence="7" type="primary">ptrB</name>
    <name evidence="7" type="ORF">GCM10010979_07440</name>
</gene>
<evidence type="ECO:0000256" key="2">
    <source>
        <dbReference type="ARBA" id="ARBA00022670"/>
    </source>
</evidence>
<keyword evidence="8" id="KW-1185">Reference proteome</keyword>
<comment type="caution">
    <text evidence="7">The sequence shown here is derived from an EMBL/GenBank/DDBJ whole genome shotgun (WGS) entry which is preliminary data.</text>
</comment>
<evidence type="ECO:0000256" key="1">
    <source>
        <dbReference type="ARBA" id="ARBA00005228"/>
    </source>
</evidence>
<dbReference type="SUPFAM" id="SSF50993">
    <property type="entry name" value="Peptidase/esterase 'gauge' domain"/>
    <property type="match status" value="1"/>
</dbReference>
<evidence type="ECO:0000313" key="7">
    <source>
        <dbReference type="EMBL" id="GGA95524.1"/>
    </source>
</evidence>
<evidence type="ECO:0000259" key="6">
    <source>
        <dbReference type="Pfam" id="PF02897"/>
    </source>
</evidence>
<sequence length="699" mass="77436">MSSQPPIARKIPSERIHHGDVFVDNYEWMRDKQNPEVVAHLEAENAYADAQTDDLALLREQLFEEIKNRTQETDLSVPVREGGWWYYTRTVEGKQYGIHCRAPIADADDWTPPAVDQITGEQVLLDDNVEAEGLEFYSLGSFDVTGDGATLLYAVDTEGDERYTLRLRDLATGDNLADEIEGTAGGAVFDATGRYVFYTTVDDAWRPDTVWRHEIGTAADSDVSVFHEPDERYWVGVGLTRSRRYLEIELGSKITSEALLLDAADPTGEFAVVWPRREGIEYSIEHAVIDGDDRLLIVHNHGAVDFQVTDVSATDPQGPARTLVPHRAGTRIESIDAFAGHLVLEYRLEALPRVAVLRLDRPDEGFAEIPFSEELFTVAAGGNPDWDQPVVRLHYGSFVTPATVNDYDVSSGELRLLKQQAVLGGHDPALYVQRRDWATASDGTRIPISLVYRGDLVTGDEPAPLHLYGYGSYEHSIDAGFAISRLSLLDRGVIFAVAHVRGGGELGRDWYENGKTLTKRNTFTDFVAVAQHLTDTGITSADRLVAEGGSAGGLLMGAVANLAPDAFAGILAVVPFVDPLTSILDPSLPLSVIEWDEWGDPLHDADVYRLMKSYSPYENVREMRYPRILAVTSINDTRVLYVEPAKWVARLREVGASVILKTEMSAGHGGVSGRYESWRKRAFELAWVLDVLGLHNTRP</sequence>
<dbReference type="RefSeq" id="WP_188509346.1">
    <property type="nucleotide sequence ID" value="NZ_BMGB01000001.1"/>
</dbReference>
<dbReference type="InterPro" id="IPR029058">
    <property type="entry name" value="AB_hydrolase_fold"/>
</dbReference>
<keyword evidence="3" id="KW-0378">Hydrolase</keyword>
<dbReference type="GO" id="GO:0004252">
    <property type="term" value="F:serine-type endopeptidase activity"/>
    <property type="evidence" value="ECO:0007669"/>
    <property type="project" value="InterPro"/>
</dbReference>
<feature type="domain" description="Peptidase S9A N-terminal" evidence="6">
    <location>
        <begin position="5"/>
        <end position="420"/>
    </location>
</feature>
<dbReference type="Pfam" id="PF02897">
    <property type="entry name" value="Peptidase_S9_N"/>
    <property type="match status" value="1"/>
</dbReference>
<reference evidence="7" key="2">
    <citation type="submission" date="2020-09" db="EMBL/GenBank/DDBJ databases">
        <authorList>
            <person name="Sun Q."/>
            <person name="Zhou Y."/>
        </authorList>
    </citation>
    <scope>NUCLEOTIDE SEQUENCE</scope>
    <source>
        <strain evidence="7">CGMCC 1.12813</strain>
    </source>
</reference>
<comment type="similarity">
    <text evidence="1">Belongs to the peptidase S9A family.</text>
</comment>
<name>A0A916SDC2_9MICO</name>
<dbReference type="EMBL" id="BMGB01000001">
    <property type="protein sequence ID" value="GGA95524.1"/>
    <property type="molecule type" value="Genomic_DNA"/>
</dbReference>
<keyword evidence="2" id="KW-0645">Protease</keyword>
<keyword evidence="4" id="KW-0720">Serine protease</keyword>
<dbReference type="Pfam" id="PF00326">
    <property type="entry name" value="Peptidase_S9"/>
    <property type="match status" value="1"/>
</dbReference>
<evidence type="ECO:0000313" key="8">
    <source>
        <dbReference type="Proteomes" id="UP000606922"/>
    </source>
</evidence>
<dbReference type="InterPro" id="IPR051543">
    <property type="entry name" value="Serine_Peptidase_S9A"/>
</dbReference>